<gene>
    <name evidence="12" type="ORF">P5G51_010280</name>
</gene>
<keyword evidence="13" id="KW-1185">Reference proteome</keyword>
<dbReference type="EMBL" id="JAROCA020000001">
    <property type="protein sequence ID" value="MDY0405727.1"/>
    <property type="molecule type" value="Genomic_DNA"/>
</dbReference>
<feature type="transmembrane region" description="Helical" evidence="10">
    <location>
        <begin position="27"/>
        <end position="51"/>
    </location>
</feature>
<feature type="compositionally biased region" description="Low complexity" evidence="9">
    <location>
        <begin position="900"/>
        <end position="914"/>
    </location>
</feature>
<keyword evidence="2" id="KW-0645">Protease</keyword>
<evidence type="ECO:0000256" key="9">
    <source>
        <dbReference type="SAM" id="MobiDB-lite"/>
    </source>
</evidence>
<evidence type="ECO:0000256" key="10">
    <source>
        <dbReference type="SAM" id="Phobius"/>
    </source>
</evidence>
<evidence type="ECO:0000256" key="5">
    <source>
        <dbReference type="ARBA" id="ARBA00022801"/>
    </source>
</evidence>
<dbReference type="InterPro" id="IPR012338">
    <property type="entry name" value="Beta-lactam/transpept-like"/>
</dbReference>
<name>A0ABU5CH92_9BACI</name>
<comment type="caution">
    <text evidence="12">The sequence shown here is derived from an EMBL/GenBank/DDBJ whole genome shotgun (WGS) entry which is preliminary data.</text>
</comment>
<keyword evidence="6" id="KW-0511">Multifunctional enzyme</keyword>
<evidence type="ECO:0000256" key="4">
    <source>
        <dbReference type="ARBA" id="ARBA00022679"/>
    </source>
</evidence>
<keyword evidence="3" id="KW-0328">Glycosyltransferase</keyword>
<dbReference type="Pfam" id="PF00905">
    <property type="entry name" value="Transpeptidase"/>
    <property type="match status" value="1"/>
</dbReference>
<reference evidence="12 13" key="1">
    <citation type="submission" date="2023-10" db="EMBL/GenBank/DDBJ databases">
        <title>179-bfca-hs.</title>
        <authorList>
            <person name="Miliotis G."/>
            <person name="Sengupta P."/>
            <person name="Hameed A."/>
            <person name="Chuvochina M."/>
            <person name="Mcdonagh F."/>
            <person name="Simpson A.C."/>
            <person name="Singh N.K."/>
            <person name="Rekha P.D."/>
            <person name="Raman K."/>
            <person name="Hugenholtz P."/>
            <person name="Venkateswaran K."/>
        </authorList>
    </citation>
    <scope>NUCLEOTIDE SEQUENCE [LARGE SCALE GENOMIC DNA]</scope>
    <source>
        <strain evidence="12 13">179-BFC-A-HS</strain>
    </source>
</reference>
<dbReference type="Pfam" id="PF00912">
    <property type="entry name" value="Transgly"/>
    <property type="match status" value="1"/>
</dbReference>
<keyword evidence="1" id="KW-0121">Carboxypeptidase</keyword>
<feature type="compositionally biased region" description="Low complexity" evidence="9">
    <location>
        <begin position="864"/>
        <end position="876"/>
    </location>
</feature>
<evidence type="ECO:0000256" key="2">
    <source>
        <dbReference type="ARBA" id="ARBA00022670"/>
    </source>
</evidence>
<feature type="domain" description="Fibronectin type-III" evidence="11">
    <location>
        <begin position="683"/>
        <end position="761"/>
    </location>
</feature>
<dbReference type="PANTHER" id="PTHR32282">
    <property type="entry name" value="BINDING PROTEIN TRANSPEPTIDASE, PUTATIVE-RELATED"/>
    <property type="match status" value="1"/>
</dbReference>
<keyword evidence="10" id="KW-1133">Transmembrane helix</keyword>
<feature type="region of interest" description="Disordered" evidence="9">
    <location>
        <begin position="758"/>
        <end position="777"/>
    </location>
</feature>
<dbReference type="Gene3D" id="3.40.710.10">
    <property type="entry name" value="DD-peptidase/beta-lactamase superfamily"/>
    <property type="match status" value="1"/>
</dbReference>
<evidence type="ECO:0000256" key="1">
    <source>
        <dbReference type="ARBA" id="ARBA00022645"/>
    </source>
</evidence>
<dbReference type="SMART" id="SM00060">
    <property type="entry name" value="FN3"/>
    <property type="match status" value="2"/>
</dbReference>
<keyword evidence="10" id="KW-0812">Transmembrane</keyword>
<feature type="region of interest" description="Disordered" evidence="9">
    <location>
        <begin position="840"/>
        <end position="922"/>
    </location>
</feature>
<dbReference type="RefSeq" id="WP_306065047.1">
    <property type="nucleotide sequence ID" value="NZ_JAROCA020000001.1"/>
</dbReference>
<dbReference type="InterPro" id="IPR013783">
    <property type="entry name" value="Ig-like_fold"/>
</dbReference>
<evidence type="ECO:0000259" key="11">
    <source>
        <dbReference type="SMART" id="SM00060"/>
    </source>
</evidence>
<dbReference type="NCBIfam" id="TIGR02074">
    <property type="entry name" value="PBP_1a_fam"/>
    <property type="match status" value="1"/>
</dbReference>
<dbReference type="InterPro" id="IPR003961">
    <property type="entry name" value="FN3_dom"/>
</dbReference>
<dbReference type="PANTHER" id="PTHR32282:SF29">
    <property type="entry name" value="PENICILLIN-BINDING PROTEIN 1A"/>
    <property type="match status" value="1"/>
</dbReference>
<dbReference type="InterPro" id="IPR001264">
    <property type="entry name" value="Glyco_trans_51"/>
</dbReference>
<comment type="catalytic activity">
    <reaction evidence="7">
        <text>Preferential cleavage: (Ac)2-L-Lys-D-Ala-|-D-Ala. Also transpeptidation of peptidyl-alanyl moieties that are N-acyl substituents of D-alanine.</text>
        <dbReference type="EC" id="3.4.16.4"/>
    </reaction>
</comment>
<evidence type="ECO:0000256" key="3">
    <source>
        <dbReference type="ARBA" id="ARBA00022676"/>
    </source>
</evidence>
<dbReference type="Gene3D" id="1.10.3810.10">
    <property type="entry name" value="Biosynthetic peptidoglycan transglycosylase-like"/>
    <property type="match status" value="1"/>
</dbReference>
<organism evidence="12 13">
    <name type="scientific">Tigheibacillus jepli</name>
    <dbReference type="NCBI Taxonomy" id="3035914"/>
    <lineage>
        <taxon>Bacteria</taxon>
        <taxon>Bacillati</taxon>
        <taxon>Bacillota</taxon>
        <taxon>Bacilli</taxon>
        <taxon>Bacillales</taxon>
        <taxon>Bacillaceae</taxon>
        <taxon>Tigheibacillus</taxon>
    </lineage>
</organism>
<keyword evidence="10" id="KW-0472">Membrane</keyword>
<dbReference type="SUPFAM" id="SSF53955">
    <property type="entry name" value="Lysozyme-like"/>
    <property type="match status" value="1"/>
</dbReference>
<keyword evidence="5" id="KW-0378">Hydrolase</keyword>
<sequence>MANGQTRMGRRKQKQQPTKKKSVWKKILLTILILILALFIGLGGLLTYYIASAPKIDAAQLQDNFSSKVFDMNNKEFADLGSEKRTRIEYEDLPQVLVDAVTATEDSRFFKHHGVDVRRIGAAVVANFKNGFGSQGASTITQQLVEKSFLSPEKQIKLKVQEAWLSLKLERKYSKEQILEMYLNKIYYGSGAWGIGEASKIYFGKSNLKDLTLPEAAILAGLPQRPTAYDPYEHPDLTKERMKTVLQLMVRHHKISQAQADKALKVDIKSLLKGKRPDSTKYEAFLQEVTKEVKEKVDGADVYKDGLKIYTTLDTNAQKHVEFLLKDSAQNPINYPDNEMQAGMTVLDTQTGAIRAIGGRRNSKQMGEFNYALHGYQAGSTAKPLIAYGPAIEYEKWSTYHQINDDKPYQIKGTDKSIGNWNGSYQGWMSIRNALANSLNVPAVKTLEEVGFNKAKTFAEGLGIKFAKDQIQLTDAIGGSQTQISPLQMAGAYSAFGNGGVYNQPYAVTKVEFPNGRTVNLKPEPKAAMSDYTAYMITDMLKTVVQSGTGTRANVPGVPIAGKTGTTNLPEKDGSPDSWFTGYSTKYTVSVWTGGYEDENGKRDVMPDTKISLDLFRETMQELSKNTDTPDFQKPDSVVSVAVEKGSNPAALPSKYTPSSNIVQELFVKGHEPSKTSEKYDKLDPVSALKAEYDKDKKAIKVNWDYDDTDDVSFEVSASIDGGAMKTLSTTGDTAMEISSVEPGSKYEIQVVAISDDSGRSDAKTTSITVPGDEDEEIPPVTGLNAKYRDGIIDVNWNYNGPDAVFEVSVNGQNQTVQSNGIEISGANPGQTYTITVVPVGKEGDKKGPENSTSIEIPNEEPSSGNGNQDNNGNGNSHDHENEDGNDNNNDNGGDHHNDNGNGNDANNPDQGDNGDSGEENE</sequence>
<feature type="region of interest" description="Disordered" evidence="9">
    <location>
        <begin position="555"/>
        <end position="576"/>
    </location>
</feature>
<evidence type="ECO:0000256" key="8">
    <source>
        <dbReference type="ARBA" id="ARBA00049902"/>
    </source>
</evidence>
<dbReference type="InterPro" id="IPR036950">
    <property type="entry name" value="PBP_transglycosylase"/>
</dbReference>
<dbReference type="InterPro" id="IPR023346">
    <property type="entry name" value="Lysozyme-like_dom_sf"/>
</dbReference>
<dbReference type="InterPro" id="IPR001460">
    <property type="entry name" value="PCN-bd_Tpept"/>
</dbReference>
<dbReference type="InterPro" id="IPR036116">
    <property type="entry name" value="FN3_sf"/>
</dbReference>
<dbReference type="SUPFAM" id="SSF56601">
    <property type="entry name" value="beta-lactamase/transpeptidase-like"/>
    <property type="match status" value="1"/>
</dbReference>
<dbReference type="InterPro" id="IPR050396">
    <property type="entry name" value="Glycosyltr_51/Transpeptidase"/>
</dbReference>
<dbReference type="SUPFAM" id="SSF49265">
    <property type="entry name" value="Fibronectin type III"/>
    <property type="match status" value="1"/>
</dbReference>
<feature type="domain" description="Fibronectin type-III" evidence="11">
    <location>
        <begin position="778"/>
        <end position="846"/>
    </location>
</feature>
<evidence type="ECO:0000313" key="12">
    <source>
        <dbReference type="EMBL" id="MDY0405727.1"/>
    </source>
</evidence>
<keyword evidence="4" id="KW-0808">Transferase</keyword>
<accession>A0ABU5CH92</accession>
<dbReference type="Gene3D" id="2.60.40.10">
    <property type="entry name" value="Immunoglobulins"/>
    <property type="match status" value="1"/>
</dbReference>
<evidence type="ECO:0000256" key="6">
    <source>
        <dbReference type="ARBA" id="ARBA00023268"/>
    </source>
</evidence>
<dbReference type="Proteomes" id="UP001228376">
    <property type="component" value="Unassembled WGS sequence"/>
</dbReference>
<comment type="catalytic activity">
    <reaction evidence="8">
        <text>[GlcNAc-(1-&gt;4)-Mur2Ac(oyl-L-Ala-gamma-D-Glu-L-Lys-D-Ala-D-Ala)](n)-di-trans,octa-cis-undecaprenyl diphosphate + beta-D-GlcNAc-(1-&gt;4)-Mur2Ac(oyl-L-Ala-gamma-D-Glu-L-Lys-D-Ala-D-Ala)-di-trans,octa-cis-undecaprenyl diphosphate = [GlcNAc-(1-&gt;4)-Mur2Ac(oyl-L-Ala-gamma-D-Glu-L-Lys-D-Ala-D-Ala)](n+1)-di-trans,octa-cis-undecaprenyl diphosphate + di-trans,octa-cis-undecaprenyl diphosphate + H(+)</text>
        <dbReference type="Rhea" id="RHEA:23708"/>
        <dbReference type="Rhea" id="RHEA-COMP:9602"/>
        <dbReference type="Rhea" id="RHEA-COMP:9603"/>
        <dbReference type="ChEBI" id="CHEBI:15378"/>
        <dbReference type="ChEBI" id="CHEBI:58405"/>
        <dbReference type="ChEBI" id="CHEBI:60033"/>
        <dbReference type="ChEBI" id="CHEBI:78435"/>
        <dbReference type="EC" id="2.4.99.28"/>
    </reaction>
</comment>
<evidence type="ECO:0000313" key="13">
    <source>
        <dbReference type="Proteomes" id="UP001228376"/>
    </source>
</evidence>
<proteinExistence type="predicted"/>
<protein>
    <submittedName>
        <fullName evidence="12">PBP1A family penicillin-binding protein</fullName>
    </submittedName>
</protein>
<evidence type="ECO:0000256" key="7">
    <source>
        <dbReference type="ARBA" id="ARBA00034000"/>
    </source>
</evidence>